<dbReference type="InterPro" id="IPR001173">
    <property type="entry name" value="Glyco_trans_2-like"/>
</dbReference>
<protein>
    <submittedName>
        <fullName evidence="2">Glycosyltransferase family 2 protein</fullName>
    </submittedName>
</protein>
<dbReference type="SUPFAM" id="SSF53448">
    <property type="entry name" value="Nucleotide-diphospho-sugar transferases"/>
    <property type="match status" value="1"/>
</dbReference>
<dbReference type="Proteomes" id="UP001325479">
    <property type="component" value="Chromosome"/>
</dbReference>
<dbReference type="RefSeq" id="WP_232833492.1">
    <property type="nucleotide sequence ID" value="NZ_CP139965.1"/>
</dbReference>
<dbReference type="InterPro" id="IPR029044">
    <property type="entry name" value="Nucleotide-diphossugar_trans"/>
</dbReference>
<dbReference type="Gene3D" id="3.90.550.10">
    <property type="entry name" value="Spore Coat Polysaccharide Biosynthesis Protein SpsA, Chain A"/>
    <property type="match status" value="1"/>
</dbReference>
<organism evidence="2 3">
    <name type="scientific">Paraburkholderia kururiensis</name>
    <dbReference type="NCBI Taxonomy" id="984307"/>
    <lineage>
        <taxon>Bacteria</taxon>
        <taxon>Pseudomonadati</taxon>
        <taxon>Pseudomonadota</taxon>
        <taxon>Betaproteobacteria</taxon>
        <taxon>Burkholderiales</taxon>
        <taxon>Burkholderiaceae</taxon>
        <taxon>Paraburkholderia</taxon>
    </lineage>
</organism>
<evidence type="ECO:0000313" key="2">
    <source>
        <dbReference type="EMBL" id="WQD77100.1"/>
    </source>
</evidence>
<dbReference type="Pfam" id="PF00535">
    <property type="entry name" value="Glycos_transf_2"/>
    <property type="match status" value="1"/>
</dbReference>
<gene>
    <name evidence="2" type="ORF">U0042_23990</name>
</gene>
<proteinExistence type="predicted"/>
<sequence length="342" mass="37077">MLAHTRFPLVSVALATYNGTPHLRDFLASLEAQTWPNLEVVVSDDDSTDGTPDLLRSYRGPLRVRVVAAGERVGIARNFERAMAGCEGEFITLADQDDVWAPEKIADAVAALQAVAARRGPDTPALAFCDIELVDARLACLSKSLFHVTTKSPDAARLRDFLLSNHIPGCSMLLNRAAVERALPLPPQVVMHDWWLAMVAAAFGEIVHVARPHLKYRQHEGNAVGAAATGSCQAVRDPALAALSPGERRERGRCRQINGVAAQLQAFASRFGDELPPRAQADMAALSQGLASTAGALWFVANTHTGETFIRSLKMLRRLRLSVLRFGMEAGGRRTAGKLFRV</sequence>
<name>A0ABZ0WIB0_9BURK</name>
<dbReference type="PANTHER" id="PTHR43685">
    <property type="entry name" value="GLYCOSYLTRANSFERASE"/>
    <property type="match status" value="1"/>
</dbReference>
<dbReference type="PANTHER" id="PTHR43685:SF11">
    <property type="entry name" value="GLYCOSYLTRANSFERASE TAGX-RELATED"/>
    <property type="match status" value="1"/>
</dbReference>
<dbReference type="InterPro" id="IPR050834">
    <property type="entry name" value="Glycosyltransf_2"/>
</dbReference>
<dbReference type="CDD" id="cd04196">
    <property type="entry name" value="GT_2_like_d"/>
    <property type="match status" value="1"/>
</dbReference>
<reference evidence="2 3" key="1">
    <citation type="submission" date="2023-12" db="EMBL/GenBank/DDBJ databases">
        <title>Genome sequencing and assembly of bacterial species from a model synthetic community.</title>
        <authorList>
            <person name="Hogle S.L."/>
        </authorList>
    </citation>
    <scope>NUCLEOTIDE SEQUENCE [LARGE SCALE GENOMIC DNA]</scope>
    <source>
        <strain evidence="2 3">HAMBI 2494</strain>
    </source>
</reference>
<accession>A0ABZ0WIB0</accession>
<feature type="domain" description="Glycosyltransferase 2-like" evidence="1">
    <location>
        <begin position="11"/>
        <end position="114"/>
    </location>
</feature>
<keyword evidence="3" id="KW-1185">Reference proteome</keyword>
<evidence type="ECO:0000259" key="1">
    <source>
        <dbReference type="Pfam" id="PF00535"/>
    </source>
</evidence>
<evidence type="ECO:0000313" key="3">
    <source>
        <dbReference type="Proteomes" id="UP001325479"/>
    </source>
</evidence>
<dbReference type="EMBL" id="CP139965">
    <property type="protein sequence ID" value="WQD77100.1"/>
    <property type="molecule type" value="Genomic_DNA"/>
</dbReference>